<feature type="transmembrane region" description="Helical" evidence="8">
    <location>
        <begin position="285"/>
        <end position="304"/>
    </location>
</feature>
<accession>A0A9P4YYE9</accession>
<evidence type="ECO:0000256" key="9">
    <source>
        <dbReference type="SAM" id="SignalP"/>
    </source>
</evidence>
<evidence type="ECO:0000256" key="6">
    <source>
        <dbReference type="ARBA" id="ARBA00023136"/>
    </source>
</evidence>
<gene>
    <name evidence="12" type="ORF">GMORB2_6835</name>
</gene>
<evidence type="ECO:0000259" key="10">
    <source>
        <dbReference type="Pfam" id="PF06814"/>
    </source>
</evidence>
<feature type="transmembrane region" description="Helical" evidence="8">
    <location>
        <begin position="316"/>
        <end position="340"/>
    </location>
</feature>
<sequence>MKILQSLLLLGLSLGATQAMEIKLLTLDVAGMYDKKTWGGPVDPFILLKYIAQDGLADDASTASMLLFEWADKDLVGLADPDALVNVLAICTPEYVEQGLCNNKQVGQFITSANATDASKADIVTAAINLKEPEVVKYPIKKTGYYCLVTSSFTAKKYTAVAEFRNAFGELPATQIPKLPFYGTMSIVYTILAGYWGFRYYQHRHDILAVQNYITAILGFLVIEMIMTWGFFEYQNRHGANIGSKVFLIIVAVLNAARNSFSFFLLLIVCMGYGVVKPTLGRTMIWVRWLAAAHFVFGLIYAVTSLLVSPESAGPFVLFIVLPLAGTLTAFYVWTLNSLNATLKDLRERKQWVKESMYRKLWWAILISLLVIFAFFFFNSFSFASVGDPDFVPFHWKTRWFVLDGWLNIVYFADVAWIAYIWRPTINNRRFAMSDEIAQDDDGNFEIGDIGMPDDWDDEEAQTGKNNNNNNNNDTKPDGTTAGATVVTSTQDRAGAASSSSQPGTADYRAFPRESMEGETLFSVGEDGDRFSDDGTDEDDKLVKSK</sequence>
<feature type="domain" description="GOST seven transmembrane" evidence="10">
    <location>
        <begin position="177"/>
        <end position="428"/>
    </location>
</feature>
<feature type="region of interest" description="Disordered" evidence="7">
    <location>
        <begin position="442"/>
        <end position="546"/>
    </location>
</feature>
<evidence type="ECO:0000259" key="11">
    <source>
        <dbReference type="Pfam" id="PF21902"/>
    </source>
</evidence>
<proteinExistence type="inferred from homology"/>
<dbReference type="GO" id="GO:0005829">
    <property type="term" value="C:cytosol"/>
    <property type="evidence" value="ECO:0007669"/>
    <property type="project" value="GOC"/>
</dbReference>
<feature type="compositionally biased region" description="Polar residues" evidence="7">
    <location>
        <begin position="489"/>
        <end position="504"/>
    </location>
</feature>
<dbReference type="GO" id="GO:0016020">
    <property type="term" value="C:membrane"/>
    <property type="evidence" value="ECO:0007669"/>
    <property type="project" value="UniProtKB-SubCell"/>
</dbReference>
<dbReference type="AlphaFoldDB" id="A0A9P4YYE9"/>
<evidence type="ECO:0000256" key="8">
    <source>
        <dbReference type="SAM" id="Phobius"/>
    </source>
</evidence>
<keyword evidence="6 8" id="KW-0472">Membrane</keyword>
<evidence type="ECO:0000313" key="12">
    <source>
        <dbReference type="EMBL" id="KAF4123284.1"/>
    </source>
</evidence>
<dbReference type="RefSeq" id="XP_035321936.1">
    <property type="nucleotide sequence ID" value="XM_035468802.1"/>
</dbReference>
<dbReference type="GO" id="GO:0042147">
    <property type="term" value="P:retrograde transport, endosome to Golgi"/>
    <property type="evidence" value="ECO:0007669"/>
    <property type="project" value="TreeGrafter"/>
</dbReference>
<keyword evidence="3 8" id="KW-0812">Transmembrane</keyword>
<feature type="compositionally biased region" description="Low complexity" evidence="7">
    <location>
        <begin position="466"/>
        <end position="488"/>
    </location>
</feature>
<feature type="transmembrane region" description="Helical" evidence="8">
    <location>
        <begin position="401"/>
        <end position="422"/>
    </location>
</feature>
<name>A0A9P4YYE9_9HYPO</name>
<feature type="transmembrane region" description="Helical" evidence="8">
    <location>
        <begin position="179"/>
        <end position="198"/>
    </location>
</feature>
<keyword evidence="4 9" id="KW-0732">Signal</keyword>
<comment type="subcellular location">
    <subcellularLocation>
        <location evidence="1">Membrane</location>
        <topology evidence="1">Multi-pass membrane protein</topology>
    </subcellularLocation>
</comment>
<feature type="transmembrane region" description="Helical" evidence="8">
    <location>
        <begin position="210"/>
        <end position="232"/>
    </location>
</feature>
<comment type="caution">
    <text evidence="12">The sequence shown here is derived from an EMBL/GenBank/DDBJ whole genome shotgun (WGS) entry which is preliminary data.</text>
</comment>
<dbReference type="OrthoDB" id="19932at2759"/>
<dbReference type="PANTHER" id="PTHR21229">
    <property type="entry name" value="LUNG SEVEN TRANSMEMBRANE RECEPTOR"/>
    <property type="match status" value="1"/>
</dbReference>
<reference evidence="12" key="1">
    <citation type="submission" date="2020-03" db="EMBL/GenBank/DDBJ databases">
        <title>Site-based positive gene gene selection in Geosmithia morbida across the United States reveals a broad range of putative effectors and factors for local host and environmental adapation.</title>
        <authorList>
            <person name="Onufrak A."/>
            <person name="Murdoch R.W."/>
            <person name="Gazis R."/>
            <person name="Huff M."/>
            <person name="Staton M."/>
            <person name="Klingeman W."/>
            <person name="Hadziabdic D."/>
        </authorList>
    </citation>
    <scope>NUCLEOTIDE SEQUENCE</scope>
    <source>
        <strain evidence="12">1262</strain>
    </source>
</reference>
<evidence type="ECO:0000256" key="4">
    <source>
        <dbReference type="ARBA" id="ARBA00022729"/>
    </source>
</evidence>
<feature type="chain" id="PRO_5040202727" evidence="9">
    <location>
        <begin position="20"/>
        <end position="546"/>
    </location>
</feature>
<dbReference type="Pfam" id="PF06814">
    <property type="entry name" value="GOST_TM"/>
    <property type="match status" value="1"/>
</dbReference>
<dbReference type="InterPro" id="IPR053938">
    <property type="entry name" value="PTM1-like_N"/>
</dbReference>
<evidence type="ECO:0000256" key="2">
    <source>
        <dbReference type="ARBA" id="ARBA00007883"/>
    </source>
</evidence>
<keyword evidence="5 8" id="KW-1133">Transmembrane helix</keyword>
<dbReference type="EMBL" id="JAANYQ010000007">
    <property type="protein sequence ID" value="KAF4123284.1"/>
    <property type="molecule type" value="Genomic_DNA"/>
</dbReference>
<dbReference type="PANTHER" id="PTHR21229:SF1">
    <property type="entry name" value="GH17801P"/>
    <property type="match status" value="1"/>
</dbReference>
<evidence type="ECO:0000313" key="13">
    <source>
        <dbReference type="Proteomes" id="UP000749293"/>
    </source>
</evidence>
<feature type="transmembrane region" description="Helical" evidence="8">
    <location>
        <begin position="361"/>
        <end position="381"/>
    </location>
</feature>
<evidence type="ECO:0000256" key="7">
    <source>
        <dbReference type="SAM" id="MobiDB-lite"/>
    </source>
</evidence>
<evidence type="ECO:0000256" key="5">
    <source>
        <dbReference type="ARBA" id="ARBA00022989"/>
    </source>
</evidence>
<feature type="compositionally biased region" description="Acidic residues" evidence="7">
    <location>
        <begin position="452"/>
        <end position="461"/>
    </location>
</feature>
<comment type="similarity">
    <text evidence="2">Belongs to the LU7TM family.</text>
</comment>
<dbReference type="Pfam" id="PF21902">
    <property type="entry name" value="PTM1-like_N"/>
    <property type="match status" value="1"/>
</dbReference>
<feature type="signal peptide" evidence="9">
    <location>
        <begin position="1"/>
        <end position="19"/>
    </location>
</feature>
<protein>
    <submittedName>
        <fullName evidence="12">To integral membrane protein Ptm1</fullName>
    </submittedName>
</protein>
<organism evidence="12 13">
    <name type="scientific">Geosmithia morbida</name>
    <dbReference type="NCBI Taxonomy" id="1094350"/>
    <lineage>
        <taxon>Eukaryota</taxon>
        <taxon>Fungi</taxon>
        <taxon>Dikarya</taxon>
        <taxon>Ascomycota</taxon>
        <taxon>Pezizomycotina</taxon>
        <taxon>Sordariomycetes</taxon>
        <taxon>Hypocreomycetidae</taxon>
        <taxon>Hypocreales</taxon>
        <taxon>Bionectriaceae</taxon>
        <taxon>Geosmithia</taxon>
    </lineage>
</organism>
<dbReference type="GO" id="GO:0005794">
    <property type="term" value="C:Golgi apparatus"/>
    <property type="evidence" value="ECO:0007669"/>
    <property type="project" value="TreeGrafter"/>
</dbReference>
<evidence type="ECO:0000256" key="3">
    <source>
        <dbReference type="ARBA" id="ARBA00022692"/>
    </source>
</evidence>
<keyword evidence="13" id="KW-1185">Reference proteome</keyword>
<evidence type="ECO:0000256" key="1">
    <source>
        <dbReference type="ARBA" id="ARBA00004141"/>
    </source>
</evidence>
<dbReference type="InterPro" id="IPR009637">
    <property type="entry name" value="GPR107/GPR108-like"/>
</dbReference>
<feature type="transmembrane region" description="Helical" evidence="8">
    <location>
        <begin position="247"/>
        <end position="273"/>
    </location>
</feature>
<dbReference type="Proteomes" id="UP000749293">
    <property type="component" value="Unassembled WGS sequence"/>
</dbReference>
<dbReference type="InterPro" id="IPR053937">
    <property type="entry name" value="GOST_TM"/>
</dbReference>
<dbReference type="GeneID" id="55973058"/>
<feature type="domain" description="PTM1-like N-terminal" evidence="11">
    <location>
        <begin position="30"/>
        <end position="166"/>
    </location>
</feature>